<keyword evidence="3" id="KW-1185">Reference proteome</keyword>
<proteinExistence type="predicted"/>
<evidence type="ECO:0000256" key="1">
    <source>
        <dbReference type="SAM" id="MobiDB-lite"/>
    </source>
</evidence>
<organism evidence="2 3">
    <name type="scientific">Multifurca ochricompacta</name>
    <dbReference type="NCBI Taxonomy" id="376703"/>
    <lineage>
        <taxon>Eukaryota</taxon>
        <taxon>Fungi</taxon>
        <taxon>Dikarya</taxon>
        <taxon>Basidiomycota</taxon>
        <taxon>Agaricomycotina</taxon>
        <taxon>Agaricomycetes</taxon>
        <taxon>Russulales</taxon>
        <taxon>Russulaceae</taxon>
        <taxon>Multifurca</taxon>
    </lineage>
</organism>
<feature type="compositionally biased region" description="Polar residues" evidence="1">
    <location>
        <begin position="72"/>
        <end position="81"/>
    </location>
</feature>
<reference evidence="2" key="1">
    <citation type="journal article" date="2022" name="New Phytol.">
        <title>Evolutionary transition to the ectomycorrhizal habit in the genomes of a hyperdiverse lineage of mushroom-forming fungi.</title>
        <authorList>
            <person name="Looney B."/>
            <person name="Miyauchi S."/>
            <person name="Morin E."/>
            <person name="Drula E."/>
            <person name="Courty P.E."/>
            <person name="Kohler A."/>
            <person name="Kuo A."/>
            <person name="LaButti K."/>
            <person name="Pangilinan J."/>
            <person name="Lipzen A."/>
            <person name="Riley R."/>
            <person name="Andreopoulos W."/>
            <person name="He G."/>
            <person name="Johnson J."/>
            <person name="Nolan M."/>
            <person name="Tritt A."/>
            <person name="Barry K.W."/>
            <person name="Grigoriev I.V."/>
            <person name="Nagy L.G."/>
            <person name="Hibbett D."/>
            <person name="Henrissat B."/>
            <person name="Matheny P.B."/>
            <person name="Labbe J."/>
            <person name="Martin F.M."/>
        </authorList>
    </citation>
    <scope>NUCLEOTIDE SEQUENCE</scope>
    <source>
        <strain evidence="2">BPL690</strain>
    </source>
</reference>
<name>A0AAD4LWC3_9AGAM</name>
<sequence>MRPLRLYPPHQESSSVCAHLWPRDRAAVLSTPIDWDMLDEDPFLFFCSSSPAPGWNAPLRIPQAPPPKPSISHLSGHSGPNTRPLLSPALTYMPLAASTPVPL</sequence>
<dbReference type="Proteomes" id="UP001203297">
    <property type="component" value="Unassembled WGS sequence"/>
</dbReference>
<comment type="caution">
    <text evidence="2">The sequence shown here is derived from an EMBL/GenBank/DDBJ whole genome shotgun (WGS) entry which is preliminary data.</text>
</comment>
<dbReference type="EMBL" id="WTXG01000275">
    <property type="protein sequence ID" value="KAI0289875.1"/>
    <property type="molecule type" value="Genomic_DNA"/>
</dbReference>
<dbReference type="AlphaFoldDB" id="A0AAD4LWC3"/>
<feature type="region of interest" description="Disordered" evidence="1">
    <location>
        <begin position="62"/>
        <end position="83"/>
    </location>
</feature>
<accession>A0AAD4LWC3</accession>
<gene>
    <name evidence="2" type="ORF">B0F90DRAFT_1791196</name>
</gene>
<protein>
    <submittedName>
        <fullName evidence="2">Uncharacterized protein</fullName>
    </submittedName>
</protein>
<evidence type="ECO:0000313" key="2">
    <source>
        <dbReference type="EMBL" id="KAI0289875.1"/>
    </source>
</evidence>
<evidence type="ECO:0000313" key="3">
    <source>
        <dbReference type="Proteomes" id="UP001203297"/>
    </source>
</evidence>